<evidence type="ECO:0000313" key="3">
    <source>
        <dbReference type="EMBL" id="SNX87972.1"/>
    </source>
</evidence>
<dbReference type="GO" id="GO:0005634">
    <property type="term" value="C:nucleus"/>
    <property type="evidence" value="ECO:0007669"/>
    <property type="project" value="TreeGrafter"/>
</dbReference>
<proteinExistence type="predicted"/>
<dbReference type="GO" id="GO:0005524">
    <property type="term" value="F:ATP binding"/>
    <property type="evidence" value="ECO:0007669"/>
    <property type="project" value="InterPro"/>
</dbReference>
<feature type="domain" description="AAA+ ATPase" evidence="2">
    <location>
        <begin position="670"/>
        <end position="814"/>
    </location>
</feature>
<dbReference type="PANTHER" id="PTHR23389:SF21">
    <property type="entry name" value="ATPASE FAMILY AAA DOMAIN-CONTAINING PROTEIN 5"/>
    <property type="match status" value="1"/>
</dbReference>
<feature type="region of interest" description="Disordered" evidence="1">
    <location>
        <begin position="19"/>
        <end position="197"/>
    </location>
</feature>
<dbReference type="GO" id="GO:0016887">
    <property type="term" value="F:ATP hydrolysis activity"/>
    <property type="evidence" value="ECO:0007669"/>
    <property type="project" value="InterPro"/>
</dbReference>
<feature type="compositionally biased region" description="Polar residues" evidence="1">
    <location>
        <begin position="343"/>
        <end position="353"/>
    </location>
</feature>
<comment type="caution">
    <text evidence="3">The sequence shown here is derived from an EMBL/GenBank/DDBJ whole genome shotgun (WGS) entry which is preliminary data.</text>
</comment>
<accession>A0AAJ4XTU6</accession>
<evidence type="ECO:0000313" key="4">
    <source>
        <dbReference type="Proteomes" id="UP001294444"/>
    </source>
</evidence>
<dbReference type="InterPro" id="IPR003593">
    <property type="entry name" value="AAA+_ATPase"/>
</dbReference>
<feature type="compositionally biased region" description="Low complexity" evidence="1">
    <location>
        <begin position="97"/>
        <end position="127"/>
    </location>
</feature>
<dbReference type="Gene3D" id="3.40.50.300">
    <property type="entry name" value="P-loop containing nucleotide triphosphate hydrolases"/>
    <property type="match status" value="1"/>
</dbReference>
<feature type="region of interest" description="Disordered" evidence="1">
    <location>
        <begin position="327"/>
        <end position="368"/>
    </location>
</feature>
<feature type="compositionally biased region" description="Polar residues" evidence="1">
    <location>
        <begin position="71"/>
        <end position="81"/>
    </location>
</feature>
<gene>
    <name evidence="3" type="ORF">MEPE_06683</name>
</gene>
<dbReference type="PANTHER" id="PTHR23389">
    <property type="entry name" value="CHROMOSOME TRANSMISSION FIDELITY FACTOR 18"/>
    <property type="match status" value="1"/>
</dbReference>
<dbReference type="GO" id="GO:0003677">
    <property type="term" value="F:DNA binding"/>
    <property type="evidence" value="ECO:0007669"/>
    <property type="project" value="TreeGrafter"/>
</dbReference>
<dbReference type="InterPro" id="IPR003959">
    <property type="entry name" value="ATPase_AAA_core"/>
</dbReference>
<sequence length="1127" mass="121613">MRQATLPWVPPRILPPIDSCVDPYQQPPPDLSLDPALFDIDTPPLQFVTPDSSETHTQQLDPQLHLDPALFSSSQNGSQNHHAIDVSAHESLPQQHSTAAEMASSSSSTSSASASSTSASLSTQQTAPFSEIEPKLTPSAQPIQPPAAKPHPAFHPFFKQGGVASTIPTDTADESEADQKRPARSSRTKAPVSYREDLKAVLRADKAQEALRLKEEKRQVKLRASAAKKAQKASTKTNNEETSDNDKQEERAEDGFEVVDSRLATRTPAGKKIDKQATGSEATAVRSSSPKKPAPATKVIEQKPLSLAVKGTGSAAIANPHPFFVKKGGIPLPPPQAEAGFGSSESKAEISQPSDDKGKGSANPSASTSAFSAAPAAWSLFAAPRASSFKPKRPVHALWPTQQDTHVVALNDTEAELLSQARSGLDGFRSRWQPCALTSSKFDANSELPADFVTRMNRTRPAPSESGISLTGSDERFSSIDDYLATHVDISSLPKPIPSPSAHCSSQLWTDAFHPRTANACVGNETNALHLLEWLRRLLVAAPNAVRTADKKRKHGVVRRVDRKKRARRRRRRYCDDEDSDDMGDFIVDDDEDEDAIGEWGDTITDEEWFSKFPKIDRKTNVVTDDESLDVKCSQGTATATSAQTLPSAGTVVKTLAQNQTNRFASLGKLSNCIILTGPSGSGKTACVYACASELGYEVFELYPGMGKRSGKELLAAVGDLGRNHMVSSGGIGGGATFKNSSNLSAGTLSGVRQSLILIEEADVLFDEDKGFWPAVVELVAESKRPVVVVANELELVPLLDLPVQEVLKFEKPTLGAVVPLLQALAARNGRYLGSDQVTDMLLGLPGTEMVLDSEPDAEKAVGVDIRQALLQLEFGHLTKHAPKYEQGRDPVSTLASTNSDVKAVACAAESASLADVFETNLDARWDMEAFGEGGLEQQPNSRQLGGWTQLVAAHPLARHEQRQTFDSSASMEYGLALAEIHIWLATKVAFEDDEVPVTKMTEMRLRALQAREASLIQTLLHPLFRDFRFTQTSTQIAPSQIVSYAPFVRLMALVDEDLAQIHAALAQQAAADGDSSVLSAGGGRSTRNSSRLMSNWLSGETPGYERWLALGPEEVRAAKATSLNFR</sequence>
<evidence type="ECO:0000259" key="2">
    <source>
        <dbReference type="SMART" id="SM00382"/>
    </source>
</evidence>
<name>A0AAJ4XTU6_9BASI</name>
<reference evidence="3" key="1">
    <citation type="submission" date="2023-10" db="EMBL/GenBank/DDBJ databases">
        <authorList>
            <person name="Guldener U."/>
        </authorList>
    </citation>
    <scope>NUCLEOTIDE SEQUENCE</scope>
    <source>
        <strain evidence="3">Mp4</strain>
    </source>
</reference>
<feature type="compositionally biased region" description="Basic and acidic residues" evidence="1">
    <location>
        <begin position="244"/>
        <end position="254"/>
    </location>
</feature>
<feature type="compositionally biased region" description="Polar residues" evidence="1">
    <location>
        <begin position="277"/>
        <end position="290"/>
    </location>
</feature>
<keyword evidence="4" id="KW-1185">Reference proteome</keyword>
<dbReference type="InterPro" id="IPR027417">
    <property type="entry name" value="P-loop_NTPase"/>
</dbReference>
<feature type="compositionally biased region" description="Low complexity" evidence="1">
    <location>
        <begin position="150"/>
        <end position="159"/>
    </location>
</feature>
<dbReference type="Proteomes" id="UP001294444">
    <property type="component" value="Unassembled WGS sequence"/>
</dbReference>
<protein>
    <recommendedName>
        <fullName evidence="2">AAA+ ATPase domain-containing protein</fullName>
    </recommendedName>
</protein>
<feature type="compositionally biased region" description="Low complexity" evidence="1">
    <location>
        <begin position="224"/>
        <end position="237"/>
    </location>
</feature>
<evidence type="ECO:0000256" key="1">
    <source>
        <dbReference type="SAM" id="MobiDB-lite"/>
    </source>
</evidence>
<dbReference type="SUPFAM" id="SSF52540">
    <property type="entry name" value="P-loop containing nucleoside triphosphate hydrolases"/>
    <property type="match status" value="1"/>
</dbReference>
<organism evidence="3 4">
    <name type="scientific">Melanopsichium pennsylvanicum</name>
    <dbReference type="NCBI Taxonomy" id="63383"/>
    <lineage>
        <taxon>Eukaryota</taxon>
        <taxon>Fungi</taxon>
        <taxon>Dikarya</taxon>
        <taxon>Basidiomycota</taxon>
        <taxon>Ustilaginomycotina</taxon>
        <taxon>Ustilaginomycetes</taxon>
        <taxon>Ustilaginales</taxon>
        <taxon>Ustilaginaceae</taxon>
        <taxon>Melanopsichium</taxon>
    </lineage>
</organism>
<feature type="region of interest" description="Disordered" evidence="1">
    <location>
        <begin position="210"/>
        <end position="304"/>
    </location>
</feature>
<dbReference type="Pfam" id="PF00004">
    <property type="entry name" value="AAA"/>
    <property type="match status" value="1"/>
</dbReference>
<dbReference type="SMART" id="SM00382">
    <property type="entry name" value="AAA"/>
    <property type="match status" value="1"/>
</dbReference>
<feature type="compositionally biased region" description="Polar residues" evidence="1">
    <location>
        <begin position="49"/>
        <end position="61"/>
    </location>
</feature>
<dbReference type="AlphaFoldDB" id="A0AAJ4XTU6"/>
<dbReference type="EMBL" id="OAPG01000022">
    <property type="protein sequence ID" value="SNX87972.1"/>
    <property type="molecule type" value="Genomic_DNA"/>
</dbReference>
<feature type="compositionally biased region" description="Basic and acidic residues" evidence="1">
    <location>
        <begin position="210"/>
        <end position="219"/>
    </location>
</feature>